<dbReference type="Gene3D" id="3.40.50.300">
    <property type="entry name" value="P-loop containing nucleotide triphosphate hydrolases"/>
    <property type="match status" value="2"/>
</dbReference>
<dbReference type="PANTHER" id="PTHR19211">
    <property type="entry name" value="ATP-BINDING TRANSPORT PROTEIN-RELATED"/>
    <property type="match status" value="1"/>
</dbReference>
<dbReference type="SUPFAM" id="SSF52540">
    <property type="entry name" value="P-loop containing nucleoside triphosphate hydrolases"/>
    <property type="match status" value="2"/>
</dbReference>
<dbReference type="PROSITE" id="PS50893">
    <property type="entry name" value="ABC_TRANSPORTER_2"/>
    <property type="match status" value="1"/>
</dbReference>
<evidence type="ECO:0000256" key="1">
    <source>
        <dbReference type="ARBA" id="ARBA00022737"/>
    </source>
</evidence>
<keyword evidence="3 5" id="KW-0067">ATP-binding</keyword>
<evidence type="ECO:0000256" key="2">
    <source>
        <dbReference type="ARBA" id="ARBA00022741"/>
    </source>
</evidence>
<organism evidence="5 6">
    <name type="scientific">Thermomonas brevis</name>
    <dbReference type="NCBI Taxonomy" id="215691"/>
    <lineage>
        <taxon>Bacteria</taxon>
        <taxon>Pseudomonadati</taxon>
        <taxon>Pseudomonadota</taxon>
        <taxon>Gammaproteobacteria</taxon>
        <taxon>Lysobacterales</taxon>
        <taxon>Lysobacteraceae</taxon>
        <taxon>Thermomonas</taxon>
    </lineage>
</organism>
<dbReference type="Proteomes" id="UP000515977">
    <property type="component" value="Chromosome"/>
</dbReference>
<evidence type="ECO:0000313" key="6">
    <source>
        <dbReference type="Proteomes" id="UP000515977"/>
    </source>
</evidence>
<evidence type="ECO:0000259" key="4">
    <source>
        <dbReference type="PROSITE" id="PS50893"/>
    </source>
</evidence>
<sequence length="544" mass="57557">MPAIRTHTPEGRARLVARQLQWQAPGADRPLWPSPIDFTLDSERTALVGRNGAGKSVLCGLLAGTLKPLSGSVLRHAPVRFVPQLDALRAGSLASLAGLAPVAGALARILAGTPAEGDLERAEGHWDLPQRWALALDDAGLPAWAMDMPADALSGGERQRVALAAAFLDEGSCLLLDEPSNHLDAAARAWLARRLDAWRGGLLLASHDRALLERVERIAELSPDLRTFGGGHAGWRAQRTQEAEAARQDADHARAEQRRIARDLQARHDAQQRRMAHGRRFGKEANLSGLLLGSMKDNAQRNDARALAQRETALAAATAQAGEARARLPQQTDVALALPSSIVPEGKRVLLADGVRLAHLPTLGALDVAVVGPRRIALTGANGSGKSTLLRTLAGSLPPAAGTLDIGMPCALLDQQPFASPQNAASLLALLQSAPVALPEAELRGRLALLGLSARHCLQPLHGLSGGEALKARLALALWGKDAAGLLLLDEPTNHLDLASVEAFEQALAGFPGAMIVASHDPAFLDAIGCDARWRVDGNRWRIS</sequence>
<proteinExistence type="predicted"/>
<name>A0A7G9QRM3_9GAMM</name>
<dbReference type="SMART" id="SM00382">
    <property type="entry name" value="AAA"/>
    <property type="match status" value="2"/>
</dbReference>
<keyword evidence="1" id="KW-0677">Repeat</keyword>
<dbReference type="GO" id="GO:0016887">
    <property type="term" value="F:ATP hydrolysis activity"/>
    <property type="evidence" value="ECO:0007669"/>
    <property type="project" value="InterPro"/>
</dbReference>
<dbReference type="EMBL" id="CP060711">
    <property type="protein sequence ID" value="QNN45998.1"/>
    <property type="molecule type" value="Genomic_DNA"/>
</dbReference>
<dbReference type="InterPro" id="IPR027417">
    <property type="entry name" value="P-loop_NTPase"/>
</dbReference>
<dbReference type="AlphaFoldDB" id="A0A7G9QRM3"/>
<keyword evidence="6" id="KW-1185">Reference proteome</keyword>
<dbReference type="InterPro" id="IPR050611">
    <property type="entry name" value="ABCF"/>
</dbReference>
<dbReference type="InterPro" id="IPR017871">
    <property type="entry name" value="ABC_transporter-like_CS"/>
</dbReference>
<gene>
    <name evidence="5" type="ORF">H9L17_12485</name>
</gene>
<dbReference type="InterPro" id="IPR003593">
    <property type="entry name" value="AAA+_ATPase"/>
</dbReference>
<evidence type="ECO:0000313" key="5">
    <source>
        <dbReference type="EMBL" id="QNN45998.1"/>
    </source>
</evidence>
<dbReference type="PANTHER" id="PTHR19211:SF6">
    <property type="entry name" value="BLL7188 PROTEIN"/>
    <property type="match status" value="1"/>
</dbReference>
<dbReference type="Pfam" id="PF00005">
    <property type="entry name" value="ABC_tran"/>
    <property type="match status" value="2"/>
</dbReference>
<dbReference type="InterPro" id="IPR003439">
    <property type="entry name" value="ABC_transporter-like_ATP-bd"/>
</dbReference>
<accession>A0A7G9QRM3</accession>
<keyword evidence="2" id="KW-0547">Nucleotide-binding</keyword>
<dbReference type="PROSITE" id="PS00211">
    <property type="entry name" value="ABC_TRANSPORTER_1"/>
    <property type="match status" value="1"/>
</dbReference>
<reference evidence="5 6" key="1">
    <citation type="submission" date="2020-08" db="EMBL/GenBank/DDBJ databases">
        <title>Genome sequence of Thermomonas brevis KACC 16975T.</title>
        <authorList>
            <person name="Hyun D.-W."/>
            <person name="Bae J.-W."/>
        </authorList>
    </citation>
    <scope>NUCLEOTIDE SEQUENCE [LARGE SCALE GENOMIC DNA]</scope>
    <source>
        <strain evidence="5 6">KACC 16975</strain>
    </source>
</reference>
<protein>
    <submittedName>
        <fullName evidence="5">ABC-F family ATP-binding cassette domain-containing protein</fullName>
    </submittedName>
</protein>
<dbReference type="RefSeq" id="WP_187569760.1">
    <property type="nucleotide sequence ID" value="NZ_CP060711.1"/>
</dbReference>
<evidence type="ECO:0000256" key="3">
    <source>
        <dbReference type="ARBA" id="ARBA00022840"/>
    </source>
</evidence>
<feature type="domain" description="ABC transporter" evidence="4">
    <location>
        <begin position="15"/>
        <end position="248"/>
    </location>
</feature>
<dbReference type="KEGG" id="tbv:H9L17_12485"/>
<dbReference type="GO" id="GO:0005524">
    <property type="term" value="F:ATP binding"/>
    <property type="evidence" value="ECO:0007669"/>
    <property type="project" value="UniProtKB-KW"/>
</dbReference>